<accession>A0A895XWE8</accession>
<dbReference type="GO" id="GO:0005524">
    <property type="term" value="F:ATP binding"/>
    <property type="evidence" value="ECO:0007669"/>
    <property type="project" value="InterPro"/>
</dbReference>
<dbReference type="InterPro" id="IPR001650">
    <property type="entry name" value="Helicase_C-like"/>
</dbReference>
<dbReference type="SMART" id="SM00487">
    <property type="entry name" value="DEXDc"/>
    <property type="match status" value="1"/>
</dbReference>
<feature type="domain" description="Helicase C-terminal" evidence="3">
    <location>
        <begin position="476"/>
        <end position="632"/>
    </location>
</feature>
<sequence length="649" mass="71006">MLPASLHATFEPDPHHPSHGRMLLWGGDDPATDAATLGLPPGDPATAHILQGDELVETDVLALPARPAAAGMIHLADRIDIAPSLAAWGRVASAVRDRHFDILDKIAEELPIEGHSAADPEGHVWTARAAVAAFVESHAELGQPDSGLSLALTTAQHALPETPRVQATLRPYQANGIAWLQTATDNGAGVVLADDMGLGKTLQSIGLLAARSTGEQTHLVVCPTSVVGNWQRELARFAPQLTTHLHHGPKRRKRADELLDADVIITSYSLALRDRKLLGRVCWDTVILDEAQTVKNHRSQTSKAVRGLTSRQHIALTGTPVENRLAELWAIMEFVNPGLLGTQADFKRRFTDPIEIGRDPNAARELRELIGPVVLRRLKEDVAADLPKKLESVVVCTMTAEQGKLYKEAVADAFDSGLGDGIARRGNILKLLTRLKQICNHPVQAGPAKDNSHDFDYDHEPEDNLGLADRSGKLDRIAAMLAEVIDSGDRALIFTQYRTMGELLATHIREQLNINAPFLHGGVDQMGRDRMVQHFQTEEGPGVLLVSLKAGGTGLNLTAASHVFHYDRWWNPAVEDQATDRAHRIGQTRTVHVHKLVTAGTLEERIDELLMRKRALADAIVGESEEWLTELDDTQLRKLIELDEDEVAQ</sequence>
<dbReference type="Pfam" id="PF00271">
    <property type="entry name" value="Helicase_C"/>
    <property type="match status" value="1"/>
</dbReference>
<keyword evidence="4" id="KW-0347">Helicase</keyword>
<feature type="domain" description="Helicase ATP-binding" evidence="2">
    <location>
        <begin position="181"/>
        <end position="338"/>
    </location>
</feature>
<keyword evidence="4" id="KW-0067">ATP-binding</keyword>
<keyword evidence="4" id="KW-0547">Nucleotide-binding</keyword>
<reference evidence="4" key="1">
    <citation type="submission" date="2021-02" db="EMBL/GenBank/DDBJ databases">
        <title>Natronoglycomyces albus gen. nov., sp. nov, a haloalkaliphilic actinobacterium from a soda solonchak soil.</title>
        <authorList>
            <person name="Sorokin D.Y."/>
            <person name="Khijniak T.V."/>
            <person name="Zakharycheva A.P."/>
            <person name="Boueva O.V."/>
            <person name="Ariskina E.V."/>
            <person name="Hahnke R.L."/>
            <person name="Bunk B."/>
            <person name="Sproer C."/>
            <person name="Schumann P."/>
            <person name="Evtushenko L.I."/>
            <person name="Kublanov I.V."/>
        </authorList>
    </citation>
    <scope>NUCLEOTIDE SEQUENCE</scope>
    <source>
        <strain evidence="4">DSM 106290</strain>
    </source>
</reference>
<dbReference type="GO" id="GO:0004386">
    <property type="term" value="F:helicase activity"/>
    <property type="evidence" value="ECO:0007669"/>
    <property type="project" value="UniProtKB-KW"/>
</dbReference>
<dbReference type="InterPro" id="IPR049730">
    <property type="entry name" value="SNF2/RAD54-like_C"/>
</dbReference>
<dbReference type="AlphaFoldDB" id="A0A895XWE8"/>
<dbReference type="Proteomes" id="UP000662939">
    <property type="component" value="Chromosome"/>
</dbReference>
<dbReference type="InterPro" id="IPR038718">
    <property type="entry name" value="SNF2-like_sf"/>
</dbReference>
<dbReference type="Gene3D" id="3.40.50.10810">
    <property type="entry name" value="Tandem AAA-ATPase domain"/>
    <property type="match status" value="1"/>
</dbReference>
<keyword evidence="5" id="KW-1185">Reference proteome</keyword>
<dbReference type="GO" id="GO:0016787">
    <property type="term" value="F:hydrolase activity"/>
    <property type="evidence" value="ECO:0007669"/>
    <property type="project" value="UniProtKB-KW"/>
</dbReference>
<dbReference type="Pfam" id="PF00176">
    <property type="entry name" value="SNF2-rel_dom"/>
    <property type="match status" value="1"/>
</dbReference>
<dbReference type="PROSITE" id="PS51194">
    <property type="entry name" value="HELICASE_CTER"/>
    <property type="match status" value="1"/>
</dbReference>
<dbReference type="RefSeq" id="WP_213172853.1">
    <property type="nucleotide sequence ID" value="NZ_CP070496.1"/>
</dbReference>
<dbReference type="EMBL" id="CP070496">
    <property type="protein sequence ID" value="QSB06846.1"/>
    <property type="molecule type" value="Genomic_DNA"/>
</dbReference>
<dbReference type="InterPro" id="IPR000330">
    <property type="entry name" value="SNF2_N"/>
</dbReference>
<dbReference type="InterPro" id="IPR027417">
    <property type="entry name" value="P-loop_NTPase"/>
</dbReference>
<protein>
    <submittedName>
        <fullName evidence="4">DEAD/DEAH box helicase</fullName>
    </submittedName>
</protein>
<keyword evidence="1" id="KW-0378">Hydrolase</keyword>
<dbReference type="PROSITE" id="PS51192">
    <property type="entry name" value="HELICASE_ATP_BIND_1"/>
    <property type="match status" value="1"/>
</dbReference>
<dbReference type="CDD" id="cd18793">
    <property type="entry name" value="SF2_C_SNF"/>
    <property type="match status" value="1"/>
</dbReference>
<name>A0A895XWE8_9ACTN</name>
<dbReference type="CDD" id="cd18012">
    <property type="entry name" value="DEXQc_arch_SWI2_SNF2"/>
    <property type="match status" value="1"/>
</dbReference>
<gene>
    <name evidence="4" type="ORF">JQS30_08155</name>
</gene>
<dbReference type="SUPFAM" id="SSF52540">
    <property type="entry name" value="P-loop containing nucleoside triphosphate hydrolases"/>
    <property type="match status" value="2"/>
</dbReference>
<evidence type="ECO:0000313" key="5">
    <source>
        <dbReference type="Proteomes" id="UP000662939"/>
    </source>
</evidence>
<evidence type="ECO:0000256" key="1">
    <source>
        <dbReference type="ARBA" id="ARBA00022801"/>
    </source>
</evidence>
<evidence type="ECO:0000313" key="4">
    <source>
        <dbReference type="EMBL" id="QSB06846.1"/>
    </source>
</evidence>
<proteinExistence type="predicted"/>
<dbReference type="Gene3D" id="1.20.120.850">
    <property type="entry name" value="SWI2/SNF2 ATPases, N-terminal domain"/>
    <property type="match status" value="1"/>
</dbReference>
<dbReference type="InterPro" id="IPR014001">
    <property type="entry name" value="Helicase_ATP-bd"/>
</dbReference>
<dbReference type="Gene3D" id="3.40.50.300">
    <property type="entry name" value="P-loop containing nucleotide triphosphate hydrolases"/>
    <property type="match status" value="1"/>
</dbReference>
<dbReference type="KEGG" id="nav:JQS30_08155"/>
<organism evidence="4 5">
    <name type="scientific">Natronoglycomyces albus</name>
    <dbReference type="NCBI Taxonomy" id="2811108"/>
    <lineage>
        <taxon>Bacteria</taxon>
        <taxon>Bacillati</taxon>
        <taxon>Actinomycetota</taxon>
        <taxon>Actinomycetes</taxon>
        <taxon>Glycomycetales</taxon>
        <taxon>Glycomycetaceae</taxon>
        <taxon>Natronoglycomyces</taxon>
    </lineage>
</organism>
<dbReference type="PANTHER" id="PTHR10799">
    <property type="entry name" value="SNF2/RAD54 HELICASE FAMILY"/>
    <property type="match status" value="1"/>
</dbReference>
<dbReference type="SMART" id="SM00490">
    <property type="entry name" value="HELICc"/>
    <property type="match status" value="1"/>
</dbReference>
<evidence type="ECO:0000259" key="3">
    <source>
        <dbReference type="PROSITE" id="PS51194"/>
    </source>
</evidence>
<evidence type="ECO:0000259" key="2">
    <source>
        <dbReference type="PROSITE" id="PS51192"/>
    </source>
</evidence>